<dbReference type="EMBL" id="SACR01000005">
    <property type="protein sequence ID" value="RVU44234.1"/>
    <property type="molecule type" value="Genomic_DNA"/>
</dbReference>
<dbReference type="PANTHER" id="PTHR40261:SF1">
    <property type="entry name" value="RIESKE DOMAIN-CONTAINING PROTEIN"/>
    <property type="match status" value="1"/>
</dbReference>
<evidence type="ECO:0000259" key="6">
    <source>
        <dbReference type="PROSITE" id="PS51296"/>
    </source>
</evidence>
<evidence type="ECO:0000256" key="4">
    <source>
        <dbReference type="ARBA" id="ARBA00023014"/>
    </source>
</evidence>
<protein>
    <submittedName>
        <fullName evidence="7">Rieske (2Fe-2S) protein</fullName>
    </submittedName>
</protein>
<keyword evidence="4" id="KW-0411">Iron-sulfur</keyword>
<accession>A0A437RC33</accession>
<keyword evidence="2" id="KW-0479">Metal-binding</keyword>
<keyword evidence="1" id="KW-0001">2Fe-2S</keyword>
<feature type="domain" description="Rieske" evidence="6">
    <location>
        <begin position="14"/>
        <end position="121"/>
    </location>
</feature>
<comment type="caution">
    <text evidence="7">The sequence shown here is derived from an EMBL/GenBank/DDBJ whole genome shotgun (WGS) entry which is preliminary data.</text>
</comment>
<gene>
    <name evidence="7" type="ORF">EOE66_16200</name>
</gene>
<evidence type="ECO:0000313" key="7">
    <source>
        <dbReference type="EMBL" id="RVU44234.1"/>
    </source>
</evidence>
<dbReference type="GO" id="GO:0046872">
    <property type="term" value="F:metal ion binding"/>
    <property type="evidence" value="ECO:0007669"/>
    <property type="project" value="UniProtKB-KW"/>
</dbReference>
<dbReference type="Pfam" id="PF00355">
    <property type="entry name" value="Rieske"/>
    <property type="match status" value="1"/>
</dbReference>
<evidence type="ECO:0000256" key="5">
    <source>
        <dbReference type="SAM" id="MobiDB-lite"/>
    </source>
</evidence>
<feature type="region of interest" description="Disordered" evidence="5">
    <location>
        <begin position="131"/>
        <end position="157"/>
    </location>
</feature>
<keyword evidence="3" id="KW-0408">Iron</keyword>
<keyword evidence="8" id="KW-1185">Reference proteome</keyword>
<evidence type="ECO:0000256" key="1">
    <source>
        <dbReference type="ARBA" id="ARBA00022714"/>
    </source>
</evidence>
<name>A0A437RC33_9BURK</name>
<dbReference type="PANTHER" id="PTHR40261">
    <property type="match status" value="1"/>
</dbReference>
<dbReference type="GO" id="GO:0051537">
    <property type="term" value="F:2 iron, 2 sulfur cluster binding"/>
    <property type="evidence" value="ECO:0007669"/>
    <property type="project" value="UniProtKB-KW"/>
</dbReference>
<dbReference type="AlphaFoldDB" id="A0A437RC33"/>
<organism evidence="7 8">
    <name type="scientific">Rubrivivax rivuli</name>
    <dbReference type="NCBI Taxonomy" id="1862385"/>
    <lineage>
        <taxon>Bacteria</taxon>
        <taxon>Pseudomonadati</taxon>
        <taxon>Pseudomonadota</taxon>
        <taxon>Betaproteobacteria</taxon>
        <taxon>Burkholderiales</taxon>
        <taxon>Sphaerotilaceae</taxon>
        <taxon>Rubrivivax</taxon>
    </lineage>
</organism>
<dbReference type="SUPFAM" id="SSF50022">
    <property type="entry name" value="ISP domain"/>
    <property type="match status" value="1"/>
</dbReference>
<evidence type="ECO:0000256" key="2">
    <source>
        <dbReference type="ARBA" id="ARBA00022723"/>
    </source>
</evidence>
<dbReference type="InterPro" id="IPR017941">
    <property type="entry name" value="Rieske_2Fe-2S"/>
</dbReference>
<dbReference type="RefSeq" id="WP_128229784.1">
    <property type="nucleotide sequence ID" value="NZ_SACR01000005.1"/>
</dbReference>
<proteinExistence type="predicted"/>
<dbReference type="Proteomes" id="UP000285575">
    <property type="component" value="Unassembled WGS sequence"/>
</dbReference>
<evidence type="ECO:0000256" key="3">
    <source>
        <dbReference type="ARBA" id="ARBA00023004"/>
    </source>
</evidence>
<evidence type="ECO:0000313" key="8">
    <source>
        <dbReference type="Proteomes" id="UP000285575"/>
    </source>
</evidence>
<sequence>MDAAPTDATAPDAGLPLCASHTLEEKGRAFLWDVRQYGRNEVAFVMRFEGQLRAYLNRCVHVPTQMDWQPGEFLDIEKRYILCSLHGAAYEPHGGRCIGGPCGRGRLTPVAVAERDGQVYWYPSRDIVPVPFDEPPAPGQDGPTAAPAAPAAPESPP</sequence>
<dbReference type="CDD" id="cd03467">
    <property type="entry name" value="Rieske"/>
    <property type="match status" value="1"/>
</dbReference>
<dbReference type="PROSITE" id="PS51296">
    <property type="entry name" value="RIESKE"/>
    <property type="match status" value="1"/>
</dbReference>
<dbReference type="OrthoDB" id="9794779at2"/>
<dbReference type="InterPro" id="IPR036922">
    <property type="entry name" value="Rieske_2Fe-2S_sf"/>
</dbReference>
<feature type="compositionally biased region" description="Low complexity" evidence="5">
    <location>
        <begin position="139"/>
        <end position="157"/>
    </location>
</feature>
<dbReference type="Gene3D" id="2.102.10.10">
    <property type="entry name" value="Rieske [2Fe-2S] iron-sulphur domain"/>
    <property type="match status" value="1"/>
</dbReference>
<reference evidence="7 8" key="1">
    <citation type="submission" date="2019-01" db="EMBL/GenBank/DDBJ databases">
        <authorList>
            <person name="Chen W.-M."/>
        </authorList>
    </citation>
    <scope>NUCLEOTIDE SEQUENCE [LARGE SCALE GENOMIC DNA]</scope>
    <source>
        <strain evidence="7 8">KYPY4</strain>
    </source>
</reference>